<dbReference type="Gene3D" id="3.30.1360.30">
    <property type="entry name" value="GAD-like domain"/>
    <property type="match status" value="1"/>
</dbReference>
<evidence type="ECO:0000256" key="6">
    <source>
        <dbReference type="ARBA" id="ARBA00023146"/>
    </source>
</evidence>
<comment type="similarity">
    <text evidence="1">Belongs to the class-II aminoacyl-tRNA synthetase family. Type 1 subfamily.</text>
</comment>
<dbReference type="AlphaFoldDB" id="A0A9P4P2D0"/>
<evidence type="ECO:0000256" key="4">
    <source>
        <dbReference type="ARBA" id="ARBA00022840"/>
    </source>
</evidence>
<evidence type="ECO:0000256" key="1">
    <source>
        <dbReference type="ARBA" id="ARBA00006303"/>
    </source>
</evidence>
<dbReference type="InterPro" id="IPR006195">
    <property type="entry name" value="aa-tRNA-synth_II"/>
</dbReference>
<dbReference type="NCBIfam" id="TIGR00459">
    <property type="entry name" value="aspS_bact"/>
    <property type="match status" value="1"/>
</dbReference>
<dbReference type="InterPro" id="IPR045864">
    <property type="entry name" value="aa-tRNA-synth_II/BPL/LPL"/>
</dbReference>
<dbReference type="HAMAP" id="MF_00044">
    <property type="entry name" value="Asp_tRNA_synth_type1"/>
    <property type="match status" value="1"/>
</dbReference>
<dbReference type="SUPFAM" id="SSF55681">
    <property type="entry name" value="Class II aaRS and biotin synthetases"/>
    <property type="match status" value="1"/>
</dbReference>
<keyword evidence="2" id="KW-0436">Ligase</keyword>
<gene>
    <name evidence="8" type="ORF">EJ08DRAFT_728690</name>
</gene>
<reference evidence="8" key="1">
    <citation type="journal article" date="2020" name="Stud. Mycol.">
        <title>101 Dothideomycetes genomes: a test case for predicting lifestyles and emergence of pathogens.</title>
        <authorList>
            <person name="Haridas S."/>
            <person name="Albert R."/>
            <person name="Binder M."/>
            <person name="Bloem J."/>
            <person name="Labutti K."/>
            <person name="Salamov A."/>
            <person name="Andreopoulos B."/>
            <person name="Baker S."/>
            <person name="Barry K."/>
            <person name="Bills G."/>
            <person name="Bluhm B."/>
            <person name="Cannon C."/>
            <person name="Castanera R."/>
            <person name="Culley D."/>
            <person name="Daum C."/>
            <person name="Ezra D."/>
            <person name="Gonzalez J."/>
            <person name="Henrissat B."/>
            <person name="Kuo A."/>
            <person name="Liang C."/>
            <person name="Lipzen A."/>
            <person name="Lutzoni F."/>
            <person name="Magnuson J."/>
            <person name="Mondo S."/>
            <person name="Nolan M."/>
            <person name="Ohm R."/>
            <person name="Pangilinan J."/>
            <person name="Park H.-J."/>
            <person name="Ramirez L."/>
            <person name="Alfaro M."/>
            <person name="Sun H."/>
            <person name="Tritt A."/>
            <person name="Yoshinaga Y."/>
            <person name="Zwiers L.-H."/>
            <person name="Turgeon B."/>
            <person name="Goodwin S."/>
            <person name="Spatafora J."/>
            <person name="Crous P."/>
            <person name="Grigoriev I."/>
        </authorList>
    </citation>
    <scope>NUCLEOTIDE SEQUENCE</scope>
    <source>
        <strain evidence="8">CBS 130266</strain>
    </source>
</reference>
<dbReference type="OrthoDB" id="439710at2759"/>
<dbReference type="GO" id="GO:0006422">
    <property type="term" value="P:aspartyl-tRNA aminoacylation"/>
    <property type="evidence" value="ECO:0007669"/>
    <property type="project" value="TreeGrafter"/>
</dbReference>
<keyword evidence="4" id="KW-0067">ATP-binding</keyword>
<dbReference type="InterPro" id="IPR004524">
    <property type="entry name" value="Asp-tRNA-ligase_1"/>
</dbReference>
<evidence type="ECO:0000256" key="2">
    <source>
        <dbReference type="ARBA" id="ARBA00022598"/>
    </source>
</evidence>
<dbReference type="NCBIfam" id="NF001750">
    <property type="entry name" value="PRK00476.1"/>
    <property type="match status" value="1"/>
</dbReference>
<keyword evidence="5" id="KW-0648">Protein biosynthesis</keyword>
<dbReference type="Gene3D" id="2.40.50.140">
    <property type="entry name" value="Nucleic acid-binding proteins"/>
    <property type="match status" value="1"/>
</dbReference>
<protein>
    <recommendedName>
        <fullName evidence="7">Aminoacyl-transfer RNA synthetases class-II family profile domain-containing protein</fullName>
    </recommendedName>
</protein>
<dbReference type="InterPro" id="IPR012340">
    <property type="entry name" value="NA-bd_OB-fold"/>
</dbReference>
<evidence type="ECO:0000313" key="9">
    <source>
        <dbReference type="Proteomes" id="UP000800235"/>
    </source>
</evidence>
<dbReference type="PROSITE" id="PS50862">
    <property type="entry name" value="AA_TRNA_LIGASE_II"/>
    <property type="match status" value="1"/>
</dbReference>
<sequence>MLLVRSASSVVKTSTTARDFYVQFWKYSCLRSTVPCLAASKYTNYPVHPQNIRKFSGCSRRYESQPPETLDLLETYKSSFSFPPSTQEIKSLSEKHIGKQVCLHGYLGSRSDVSKKLSFVPLLSKDLRYSVQIISVGVKDSTGNIPQSHGQIRSLTQHTPVAVRGTIKAREPSKTETLGEAKKINDVELELSEICPLNDFPKDLMMTEDTNFISGERHLQLRTTKALRDALKFRSDAADICRERLRSQEFVEIETPLLFKSTPEGAREFLVPTREKGMAYALPQSPQQYKQILMASGIPNYFQIARCFRDEDLRADRQPEFTQLDLEMSFAKGEQVMQCMEGLIKRLWKDMLSIDLSSPFARVTYQDAMAQYGSDKPDLRIDMKLHSIGELLPADLVSKIGPHTNPAVDIMKLHIDDNPSMTRNFVNEFMASPEAAPFLSNPDGQPGIFIYDPRQPLEGLQTFGFQTAEYIEETLALEEGDLIVLQARKKGPFTGGFTPMGRLRLALHKAAVAKGYIPPPTGYNFLWITNFPLFTPSNDTDPGQGGSAGLSSTHHPFTSPLTPHDIDLLPTDPLSVIADHYDIVCNGVELGGGSRRIHSAQVQEYVLRDVLKMPEERIGDFRHLLDVLKAGCPPHAGIALGFDRLIAVMLGKESVRDVIAFPKSGKGEDMLVRSPNRMTEGQLKTYYLKLVD</sequence>
<dbReference type="EMBL" id="MU007009">
    <property type="protein sequence ID" value="KAF2437005.1"/>
    <property type="molecule type" value="Genomic_DNA"/>
</dbReference>
<dbReference type="Pfam" id="PF00152">
    <property type="entry name" value="tRNA-synt_2"/>
    <property type="match status" value="1"/>
</dbReference>
<keyword evidence="3" id="KW-0547">Nucleotide-binding</keyword>
<dbReference type="InterPro" id="IPR004364">
    <property type="entry name" value="Aa-tRNA-synt_II"/>
</dbReference>
<evidence type="ECO:0000256" key="5">
    <source>
        <dbReference type="ARBA" id="ARBA00022917"/>
    </source>
</evidence>
<dbReference type="PANTHER" id="PTHR22594">
    <property type="entry name" value="ASPARTYL/LYSYL-TRNA SYNTHETASE"/>
    <property type="match status" value="1"/>
</dbReference>
<comment type="caution">
    <text evidence="8">The sequence shown here is derived from an EMBL/GenBank/DDBJ whole genome shotgun (WGS) entry which is preliminary data.</text>
</comment>
<feature type="domain" description="Aminoacyl-transfer RNA synthetases class-II family profile" evidence="7">
    <location>
        <begin position="242"/>
        <end position="675"/>
    </location>
</feature>
<dbReference type="PANTHER" id="PTHR22594:SF5">
    <property type="entry name" value="ASPARTATE--TRNA LIGASE, MITOCHONDRIAL"/>
    <property type="match status" value="1"/>
</dbReference>
<evidence type="ECO:0000259" key="7">
    <source>
        <dbReference type="PROSITE" id="PS50862"/>
    </source>
</evidence>
<dbReference type="Gene3D" id="3.30.930.10">
    <property type="entry name" value="Bira Bifunctional Protein, Domain 2"/>
    <property type="match status" value="1"/>
</dbReference>
<dbReference type="InterPro" id="IPR004115">
    <property type="entry name" value="GAD-like_sf"/>
</dbReference>
<name>A0A9P4P2D0_9PEZI</name>
<accession>A0A9P4P2D0</accession>
<dbReference type="Proteomes" id="UP000800235">
    <property type="component" value="Unassembled WGS sequence"/>
</dbReference>
<dbReference type="GO" id="GO:0005739">
    <property type="term" value="C:mitochondrion"/>
    <property type="evidence" value="ECO:0007669"/>
    <property type="project" value="TreeGrafter"/>
</dbReference>
<keyword evidence="6" id="KW-0030">Aminoacyl-tRNA synthetase</keyword>
<dbReference type="GO" id="GO:0005524">
    <property type="term" value="F:ATP binding"/>
    <property type="evidence" value="ECO:0007669"/>
    <property type="project" value="UniProtKB-KW"/>
</dbReference>
<dbReference type="SUPFAM" id="SSF50249">
    <property type="entry name" value="Nucleic acid-binding proteins"/>
    <property type="match status" value="1"/>
</dbReference>
<evidence type="ECO:0000313" key="8">
    <source>
        <dbReference type="EMBL" id="KAF2437005.1"/>
    </source>
</evidence>
<dbReference type="GO" id="GO:0004815">
    <property type="term" value="F:aspartate-tRNA ligase activity"/>
    <property type="evidence" value="ECO:0007669"/>
    <property type="project" value="TreeGrafter"/>
</dbReference>
<dbReference type="InterPro" id="IPR002312">
    <property type="entry name" value="Asp/Asn-tRNA-synth_IIb"/>
</dbReference>
<organism evidence="8 9">
    <name type="scientific">Tothia fuscella</name>
    <dbReference type="NCBI Taxonomy" id="1048955"/>
    <lineage>
        <taxon>Eukaryota</taxon>
        <taxon>Fungi</taxon>
        <taxon>Dikarya</taxon>
        <taxon>Ascomycota</taxon>
        <taxon>Pezizomycotina</taxon>
        <taxon>Dothideomycetes</taxon>
        <taxon>Pleosporomycetidae</taxon>
        <taxon>Venturiales</taxon>
        <taxon>Cylindrosympodiaceae</taxon>
        <taxon>Tothia</taxon>
    </lineage>
</organism>
<evidence type="ECO:0000256" key="3">
    <source>
        <dbReference type="ARBA" id="ARBA00022741"/>
    </source>
</evidence>
<dbReference type="PRINTS" id="PR01042">
    <property type="entry name" value="TRNASYNTHASP"/>
</dbReference>
<keyword evidence="9" id="KW-1185">Reference proteome</keyword>
<proteinExistence type="inferred from homology"/>